<dbReference type="InterPro" id="IPR016181">
    <property type="entry name" value="Acyl_CoA_acyltransferase"/>
</dbReference>
<dbReference type="CDD" id="cd04301">
    <property type="entry name" value="NAT_SF"/>
    <property type="match status" value="1"/>
</dbReference>
<name>A0ABY5E098_9ACTN</name>
<keyword evidence="1" id="KW-0808">Transferase</keyword>
<dbReference type="InterPro" id="IPR000182">
    <property type="entry name" value="GNAT_dom"/>
</dbReference>
<dbReference type="EMBL" id="CP098502">
    <property type="protein sequence ID" value="UTI66517.1"/>
    <property type="molecule type" value="Genomic_DNA"/>
</dbReference>
<dbReference type="Gene3D" id="3.40.630.30">
    <property type="match status" value="1"/>
</dbReference>
<dbReference type="PROSITE" id="PS51186">
    <property type="entry name" value="GNAT"/>
    <property type="match status" value="1"/>
</dbReference>
<feature type="domain" description="N-acetyltransferase" evidence="3">
    <location>
        <begin position="39"/>
        <end position="201"/>
    </location>
</feature>
<organism evidence="4 5">
    <name type="scientific">Paraconexibacter antarcticus</name>
    <dbReference type="NCBI Taxonomy" id="2949664"/>
    <lineage>
        <taxon>Bacteria</taxon>
        <taxon>Bacillati</taxon>
        <taxon>Actinomycetota</taxon>
        <taxon>Thermoleophilia</taxon>
        <taxon>Solirubrobacterales</taxon>
        <taxon>Paraconexibacteraceae</taxon>
        <taxon>Paraconexibacter</taxon>
    </lineage>
</organism>
<reference evidence="4 5" key="1">
    <citation type="submission" date="2022-06" db="EMBL/GenBank/DDBJ databases">
        <title>Paraconexibacter antarcticus.</title>
        <authorList>
            <person name="Kim C.S."/>
        </authorList>
    </citation>
    <scope>NUCLEOTIDE SEQUENCE [LARGE SCALE GENOMIC DNA]</scope>
    <source>
        <strain evidence="4 5">02-257</strain>
    </source>
</reference>
<evidence type="ECO:0000256" key="1">
    <source>
        <dbReference type="ARBA" id="ARBA00022679"/>
    </source>
</evidence>
<accession>A0ABY5E098</accession>
<sequence length="201" mass="21484">MWIVVGRAMGSLTVGPGADRLAPLAVLAATIAAISEPAPTIRLATRDDLEAIVGLYNATIPGRTATAQLEPVTVEEREPWFHASTPDRRPLWVAENAAGEIVAWVGLSDFHPRAAYHVTAQISIYLRDDVRGQGLGGRLLDHAIAESPGVGVSALIGLVFAHNAASLALFASRGFERWGHMPRVADMDGVPRDLVYVGRHV</sequence>
<evidence type="ECO:0000313" key="4">
    <source>
        <dbReference type="EMBL" id="UTI66517.1"/>
    </source>
</evidence>
<keyword evidence="5" id="KW-1185">Reference proteome</keyword>
<proteinExistence type="predicted"/>
<dbReference type="RefSeq" id="WP_254573187.1">
    <property type="nucleotide sequence ID" value="NZ_CP098502.1"/>
</dbReference>
<dbReference type="Pfam" id="PF00583">
    <property type="entry name" value="Acetyltransf_1"/>
    <property type="match status" value="1"/>
</dbReference>
<gene>
    <name evidence="4" type="ORF">NBH00_09955</name>
</gene>
<protein>
    <submittedName>
        <fullName evidence="4">GNAT family N-acetyltransferase</fullName>
    </submittedName>
</protein>
<dbReference type="Proteomes" id="UP001056035">
    <property type="component" value="Chromosome"/>
</dbReference>
<dbReference type="PANTHER" id="PTHR43072:SF23">
    <property type="entry name" value="UPF0039 PROTEIN C11D3.02C"/>
    <property type="match status" value="1"/>
</dbReference>
<dbReference type="PANTHER" id="PTHR43072">
    <property type="entry name" value="N-ACETYLTRANSFERASE"/>
    <property type="match status" value="1"/>
</dbReference>
<dbReference type="SUPFAM" id="SSF55729">
    <property type="entry name" value="Acyl-CoA N-acyltransferases (Nat)"/>
    <property type="match status" value="1"/>
</dbReference>
<evidence type="ECO:0000256" key="2">
    <source>
        <dbReference type="ARBA" id="ARBA00023315"/>
    </source>
</evidence>
<keyword evidence="2" id="KW-0012">Acyltransferase</keyword>
<evidence type="ECO:0000313" key="5">
    <source>
        <dbReference type="Proteomes" id="UP001056035"/>
    </source>
</evidence>
<evidence type="ECO:0000259" key="3">
    <source>
        <dbReference type="PROSITE" id="PS51186"/>
    </source>
</evidence>